<keyword evidence="2" id="KW-1185">Reference proteome</keyword>
<dbReference type="AlphaFoldDB" id="A0A1W1I1B4"/>
<sequence length="167" mass="18387">MASEIVTHPNPENAPVKPGRIPADDLAAIAARYRAGESLKLIGQSYGVTDEAVRQRLEKWALAGHGDTEFGQMVTDYLVENAIQAKDRMVNASDVLGLARGREEVRYWLWMLERRRPKLYGPKQHIEQDTAVTITINRTPPPVVNAPITVTGSLVDHSGNETDGSDS</sequence>
<protein>
    <submittedName>
        <fullName evidence="1">Uncharacterized protein</fullName>
    </submittedName>
</protein>
<name>A0A1W1I1B4_9BACT</name>
<evidence type="ECO:0000313" key="2">
    <source>
        <dbReference type="Proteomes" id="UP000192042"/>
    </source>
</evidence>
<dbReference type="RefSeq" id="WP_080885402.1">
    <property type="nucleotide sequence ID" value="NZ_LT828648.1"/>
</dbReference>
<gene>
    <name evidence="1" type="ORF">NSJP_0599</name>
</gene>
<accession>A0A1W1I1B4</accession>
<dbReference type="Proteomes" id="UP000192042">
    <property type="component" value="Chromosome I"/>
</dbReference>
<organism evidence="1 2">
    <name type="scientific">Nitrospira japonica</name>
    <dbReference type="NCBI Taxonomy" id="1325564"/>
    <lineage>
        <taxon>Bacteria</taxon>
        <taxon>Pseudomonadati</taxon>
        <taxon>Nitrospirota</taxon>
        <taxon>Nitrospiria</taxon>
        <taxon>Nitrospirales</taxon>
        <taxon>Nitrospiraceae</taxon>
        <taxon>Nitrospira</taxon>
    </lineage>
</organism>
<proteinExistence type="predicted"/>
<dbReference type="STRING" id="1325564.NSJP_0599"/>
<dbReference type="EMBL" id="LT828648">
    <property type="protein sequence ID" value="SLM46771.1"/>
    <property type="molecule type" value="Genomic_DNA"/>
</dbReference>
<evidence type="ECO:0000313" key="1">
    <source>
        <dbReference type="EMBL" id="SLM46771.1"/>
    </source>
</evidence>
<dbReference type="KEGG" id="nja:NSJP_0599"/>
<reference evidence="1 2" key="1">
    <citation type="submission" date="2017-03" db="EMBL/GenBank/DDBJ databases">
        <authorList>
            <person name="Afonso C.L."/>
            <person name="Miller P.J."/>
            <person name="Scott M.A."/>
            <person name="Spackman E."/>
            <person name="Goraichik I."/>
            <person name="Dimitrov K.M."/>
            <person name="Suarez D.L."/>
            <person name="Swayne D.E."/>
        </authorList>
    </citation>
    <scope>NUCLEOTIDE SEQUENCE [LARGE SCALE GENOMIC DNA]</scope>
    <source>
        <strain evidence="1">Genome sequencing of Nitrospira japonica strain NJ11</strain>
    </source>
</reference>